<feature type="region of interest" description="Disordered" evidence="9">
    <location>
        <begin position="1500"/>
        <end position="1528"/>
    </location>
</feature>
<protein>
    <submittedName>
        <fullName evidence="13">BPT1</fullName>
    </submittedName>
</protein>
<evidence type="ECO:0000256" key="4">
    <source>
        <dbReference type="ARBA" id="ARBA00022737"/>
    </source>
</evidence>
<keyword evidence="2" id="KW-0813">Transport</keyword>
<feature type="transmembrane region" description="Helical" evidence="10">
    <location>
        <begin position="564"/>
        <end position="588"/>
    </location>
</feature>
<feature type="compositionally biased region" description="Basic and acidic residues" evidence="9">
    <location>
        <begin position="1510"/>
        <end position="1528"/>
    </location>
</feature>
<feature type="domain" description="ABC transmembrane type-1" evidence="12">
    <location>
        <begin position="343"/>
        <end position="627"/>
    </location>
</feature>
<feature type="region of interest" description="Disordered" evidence="9">
    <location>
        <begin position="932"/>
        <end position="977"/>
    </location>
</feature>
<dbReference type="InterPro" id="IPR027417">
    <property type="entry name" value="P-loop_NTPase"/>
</dbReference>
<dbReference type="CDD" id="cd03250">
    <property type="entry name" value="ABCC_MRP_domain1"/>
    <property type="match status" value="1"/>
</dbReference>
<dbReference type="SUPFAM" id="SSF90123">
    <property type="entry name" value="ABC transporter transmembrane region"/>
    <property type="match status" value="2"/>
</dbReference>
<dbReference type="InterPro" id="IPR003593">
    <property type="entry name" value="AAA+_ATPase"/>
</dbReference>
<feature type="compositionally biased region" description="Basic and acidic residues" evidence="9">
    <location>
        <begin position="964"/>
        <end position="974"/>
    </location>
</feature>
<evidence type="ECO:0000256" key="8">
    <source>
        <dbReference type="ARBA" id="ARBA00023136"/>
    </source>
</evidence>
<dbReference type="Gene3D" id="1.20.1560.10">
    <property type="entry name" value="ABC transporter type 1, transmembrane domain"/>
    <property type="match status" value="2"/>
</dbReference>
<dbReference type="InterPro" id="IPR036640">
    <property type="entry name" value="ABC1_TM_sf"/>
</dbReference>
<dbReference type="InterPro" id="IPR044746">
    <property type="entry name" value="ABCC_6TM_D1"/>
</dbReference>
<dbReference type="SUPFAM" id="SSF52540">
    <property type="entry name" value="P-loop containing nucleoside triphosphate hydrolases"/>
    <property type="match status" value="2"/>
</dbReference>
<dbReference type="InterPro" id="IPR017871">
    <property type="entry name" value="ABC_transporter-like_CS"/>
</dbReference>
<feature type="transmembrane region" description="Helical" evidence="10">
    <location>
        <begin position="76"/>
        <end position="94"/>
    </location>
</feature>
<dbReference type="SMART" id="SM00382">
    <property type="entry name" value="AAA"/>
    <property type="match status" value="2"/>
</dbReference>
<proteinExistence type="predicted"/>
<dbReference type="Gene3D" id="3.40.50.300">
    <property type="entry name" value="P-loop containing nucleotide triphosphate hydrolases"/>
    <property type="match status" value="2"/>
</dbReference>
<keyword evidence="3 10" id="KW-0812">Transmembrane</keyword>
<evidence type="ECO:0000256" key="10">
    <source>
        <dbReference type="SAM" id="Phobius"/>
    </source>
</evidence>
<dbReference type="Pfam" id="PF00005">
    <property type="entry name" value="ABC_tran"/>
    <property type="match status" value="2"/>
</dbReference>
<evidence type="ECO:0000256" key="9">
    <source>
        <dbReference type="SAM" id="MobiDB-lite"/>
    </source>
</evidence>
<feature type="transmembrane region" description="Helical" evidence="10">
    <location>
        <begin position="1174"/>
        <end position="1193"/>
    </location>
</feature>
<evidence type="ECO:0000259" key="12">
    <source>
        <dbReference type="PROSITE" id="PS50929"/>
    </source>
</evidence>
<dbReference type="InterPro" id="IPR044726">
    <property type="entry name" value="ABCC_6TM_D2"/>
</dbReference>
<feature type="compositionally biased region" description="Basic and acidic residues" evidence="9">
    <location>
        <begin position="932"/>
        <end position="952"/>
    </location>
</feature>
<dbReference type="PANTHER" id="PTHR24223:SF443">
    <property type="entry name" value="MULTIDRUG-RESISTANCE LIKE PROTEIN 1, ISOFORM I"/>
    <property type="match status" value="1"/>
</dbReference>
<feature type="transmembrane region" description="Helical" evidence="10">
    <location>
        <begin position="453"/>
        <end position="478"/>
    </location>
</feature>
<dbReference type="FunFam" id="1.20.1560.10:FF:000013">
    <property type="entry name" value="ABC transporter C family member 2"/>
    <property type="match status" value="1"/>
</dbReference>
<evidence type="ECO:0000313" key="14">
    <source>
        <dbReference type="Proteomes" id="UP001202479"/>
    </source>
</evidence>
<dbReference type="PROSITE" id="PS00211">
    <property type="entry name" value="ABC_TRANSPORTER_1"/>
    <property type="match status" value="2"/>
</dbReference>
<feature type="transmembrane region" description="Helical" evidence="10">
    <location>
        <begin position="1100"/>
        <end position="1127"/>
    </location>
</feature>
<comment type="subcellular location">
    <subcellularLocation>
        <location evidence="1">Vacuole membrane</location>
        <topology evidence="1">Multi-pass membrane protein</topology>
    </subcellularLocation>
</comment>
<dbReference type="GO" id="GO:0005524">
    <property type="term" value="F:ATP binding"/>
    <property type="evidence" value="ECO:0007669"/>
    <property type="project" value="UniProtKB-KW"/>
</dbReference>
<feature type="region of interest" description="Disordered" evidence="9">
    <location>
        <begin position="1013"/>
        <end position="1036"/>
    </location>
</feature>
<name>A0AAI9T1E3_9ASCO</name>
<dbReference type="PROSITE" id="PS50929">
    <property type="entry name" value="ABC_TM1F"/>
    <property type="match status" value="2"/>
</dbReference>
<dbReference type="CDD" id="cd03244">
    <property type="entry name" value="ABCC_MRP_domain2"/>
    <property type="match status" value="1"/>
</dbReference>
<keyword evidence="5" id="KW-0547">Nucleotide-binding</keyword>
<dbReference type="PROSITE" id="PS50893">
    <property type="entry name" value="ABC_TRANSPORTER_2"/>
    <property type="match status" value="2"/>
</dbReference>
<dbReference type="CDD" id="cd18580">
    <property type="entry name" value="ABC_6TM_ABCC_D2"/>
    <property type="match status" value="1"/>
</dbReference>
<feature type="transmembrane region" description="Helical" evidence="10">
    <location>
        <begin position="204"/>
        <end position="224"/>
    </location>
</feature>
<feature type="domain" description="ABC transporter" evidence="11">
    <location>
        <begin position="692"/>
        <end position="927"/>
    </location>
</feature>
<feature type="transmembrane region" description="Helical" evidence="10">
    <location>
        <begin position="115"/>
        <end position="134"/>
    </location>
</feature>
<dbReference type="RefSeq" id="XP_049182574.1">
    <property type="nucleotide sequence ID" value="XM_049325750.1"/>
</dbReference>
<evidence type="ECO:0000256" key="5">
    <source>
        <dbReference type="ARBA" id="ARBA00022741"/>
    </source>
</evidence>
<keyword evidence="6" id="KW-0067">ATP-binding</keyword>
<keyword evidence="4" id="KW-0677">Repeat</keyword>
<gene>
    <name evidence="13" type="ORF">KGF56_000434</name>
</gene>
<keyword evidence="14" id="KW-1185">Reference proteome</keyword>
<dbReference type="InterPro" id="IPR050173">
    <property type="entry name" value="ABC_transporter_C-like"/>
</dbReference>
<dbReference type="GeneID" id="73378051"/>
<evidence type="ECO:0000256" key="1">
    <source>
        <dbReference type="ARBA" id="ARBA00004128"/>
    </source>
</evidence>
<feature type="transmembrane region" description="Helical" evidence="10">
    <location>
        <begin position="1288"/>
        <end position="1307"/>
    </location>
</feature>
<evidence type="ECO:0000256" key="2">
    <source>
        <dbReference type="ARBA" id="ARBA00022448"/>
    </source>
</evidence>
<feature type="transmembrane region" description="Helical" evidence="10">
    <location>
        <begin position="600"/>
        <end position="623"/>
    </location>
</feature>
<dbReference type="GO" id="GO:0140359">
    <property type="term" value="F:ABC-type transporter activity"/>
    <property type="evidence" value="ECO:0007669"/>
    <property type="project" value="InterPro"/>
</dbReference>
<dbReference type="PANTHER" id="PTHR24223">
    <property type="entry name" value="ATP-BINDING CASSETTE SUB-FAMILY C"/>
    <property type="match status" value="1"/>
</dbReference>
<evidence type="ECO:0000256" key="7">
    <source>
        <dbReference type="ARBA" id="ARBA00022989"/>
    </source>
</evidence>
<feature type="transmembrane region" description="Helical" evidence="10">
    <location>
        <begin position="327"/>
        <end position="345"/>
    </location>
</feature>
<dbReference type="FunFam" id="3.40.50.300:FF:000565">
    <property type="entry name" value="ABC bile acid transporter"/>
    <property type="match status" value="1"/>
</dbReference>
<dbReference type="FunFam" id="3.40.50.300:FF:000997">
    <property type="entry name" value="Multidrug resistance-associated protein 1"/>
    <property type="match status" value="1"/>
</dbReference>
<feature type="transmembrane region" description="Helical" evidence="10">
    <location>
        <begin position="1313"/>
        <end position="1336"/>
    </location>
</feature>
<feature type="domain" description="ABC transmembrane type-1" evidence="12">
    <location>
        <begin position="1059"/>
        <end position="1344"/>
    </location>
</feature>
<dbReference type="GO" id="GO:0016887">
    <property type="term" value="F:ATP hydrolysis activity"/>
    <property type="evidence" value="ECO:0007669"/>
    <property type="project" value="InterPro"/>
</dbReference>
<evidence type="ECO:0000259" key="11">
    <source>
        <dbReference type="PROSITE" id="PS50893"/>
    </source>
</evidence>
<feature type="transmembrane region" description="Helical" evidence="10">
    <location>
        <begin position="1058"/>
        <end position="1080"/>
    </location>
</feature>
<keyword evidence="8 10" id="KW-0472">Membrane</keyword>
<dbReference type="GO" id="GO:0000329">
    <property type="term" value="C:fungal-type vacuole membrane"/>
    <property type="evidence" value="ECO:0007669"/>
    <property type="project" value="UniProtKB-ARBA"/>
</dbReference>
<dbReference type="InterPro" id="IPR011527">
    <property type="entry name" value="ABC1_TM_dom"/>
</dbReference>
<feature type="transmembrane region" description="Helical" evidence="10">
    <location>
        <begin position="1199"/>
        <end position="1218"/>
    </location>
</feature>
<dbReference type="FunFam" id="1.20.1560.10:FF:000006">
    <property type="entry name" value="ATP-binding cassette, sub-family C (CFTR/MRP), member 9"/>
    <property type="match status" value="1"/>
</dbReference>
<feature type="transmembrane region" description="Helical" evidence="10">
    <location>
        <begin position="378"/>
        <end position="400"/>
    </location>
</feature>
<evidence type="ECO:0000256" key="3">
    <source>
        <dbReference type="ARBA" id="ARBA00022692"/>
    </source>
</evidence>
<feature type="transmembrane region" description="Helical" evidence="10">
    <location>
        <begin position="166"/>
        <end position="184"/>
    </location>
</feature>
<dbReference type="Proteomes" id="UP001202479">
    <property type="component" value="Unassembled WGS sequence"/>
</dbReference>
<dbReference type="Pfam" id="PF00664">
    <property type="entry name" value="ABC_membrane"/>
    <property type="match status" value="2"/>
</dbReference>
<evidence type="ECO:0000313" key="13">
    <source>
        <dbReference type="EMBL" id="KAI3406829.2"/>
    </source>
</evidence>
<feature type="transmembrane region" description="Helical" evidence="10">
    <location>
        <begin position="484"/>
        <end position="511"/>
    </location>
</feature>
<evidence type="ECO:0000256" key="6">
    <source>
        <dbReference type="ARBA" id="ARBA00022840"/>
    </source>
</evidence>
<accession>A0AAI9T1E3</accession>
<sequence length="1644" mass="185736">MNTSSIGSHSELLLGFNPFQLSTLHHYSLLHVFNFLGVGQNDGVHEQSFPNGSSSLDQLFPSPLYSSHGNSINPQFAYFVAMVVSLGSALLLTYKLVNLSIKARNSSHIYKTTPLLQIIKTFAIFVQLVLLAVLGLFVKLPVLICLASTTGLAFLVAQLEFRLSPVPVVASLLFWLLGTFYYLVVLIQDSVSQHKIFAFSKPAYLLEFLLAGNSLAVFILESVFYEPGFDTSNERFMDKVNLFSYITFYFLQPLIDRIYKTDDVKLDDLPSILDDLSCDKSTSKVTKFWEEEKKNAKLRKPSCFWRLWLKITRKKKEDGIACNKPNLFVAIFFAFAPQFFANIALKIIETCLVFTQPFVLMKFIQFFSAYFYNQEKPPIIIGYFWATIMFVVSCAKFITFNQAFAFQYNMGYGIQSSLTTIIYEKALRLSPQSRRSKPTGDIINHITMDINMIFWFCWSIGEYIAAPMQLIICLISLYKLFRNATWAGVLTAAIVAPIASIANTSVVKYYLQEMKDKDDRTSLITEILNSAKSIKLYSWEKPMLERLNHIRNDRELYNIKKCGVISAFAQFMWSCIPFFISCATYGTYSYFYSAPLTPDIVFPALALFDLLSEPMFIIPRFIVSVLQTSTSLSRLGEMLCLDELTDDQQGHIKRSLEARDNSEYSVIIKDTTFVWDNSTTNQSEYKDVEAAVQSGDTTTTTTTTNTALKDINFLARKGKLTCVVGKVGSGKSTLINAILGNVPIDIPQYSDINSSNKNPSVETFGSIAYCPQNPWILNGTIKENILFGFKYDSEFYRKTIIACQLVSDFKTLPDGDKTIVGEKGISLSGGQKARISLARAVYSRADIYLLDDVLSAVDAHVGKALIEQILSSDGIIGTRTKILATNSVPVLHNADDIYLLSKGVIVEHGNYENVMKADGELAKLIKEYGRELQDNETNNKEKENKKKEGGREVEEEEEEEEEEEKRLENRKPVDPTEATEVLVNEIVDTVGEENRGIVEQGVLRRASLVPYNHSYESDEDETTSNSPRKTGHTEEESRKGTVPWDIFKQYIVACNYKYFALYILGTLLTLLISVAEKYLLSYWSGLNREENRTVDPVFFLGVYALMGVVTGLITYIAAYVIWGYCIVKGSAYFHNKMAQSVLRSPMSFFETTPVGRILNRFTEDIGKIDMNLPWMLIAFVSTVLNGLVTFGVIFFSLPIMFFVILGLLVVYNHFRIRFVPTTRELKRLESVAKSPILATIQESINGVDTIKAFFQTERFSHKSKKFIDDKTLIGIVSQNCNRWLSMRLQFIASSIMFSTGLLAVVSLGGKHPISPNILGFIMTYSLSITYILNALVRCWAEMQSEGVAIERIIEYCDLPSEAPMVIEDKRPDKSWPSKGVIKFKRYSTAYRDYLDPVLKEIELTINSREKIGIVGRTGAGKSSLTLALFRIIEGTGGKIEIDDINIDEIGLYDLRHHLTIIPQEAHTFRASVRENLDPFSEYDDDKLWKALEFAHLKEHVEQMESEPTEEDKRNSNNKNADELPKKRGLDAKIEEGGTNLSSGQKQLLCLARALLNETSKILVLDEATAAVDFQTDKIIQETIREQFKNKTILTIAHRIDTIMDSDKILVLDNGKVAEFDTPQNLLKNKKSIFYSLSKEGGYIT</sequence>
<organism evidence="13 14">
    <name type="scientific">Candida oxycetoniae</name>
    <dbReference type="NCBI Taxonomy" id="497107"/>
    <lineage>
        <taxon>Eukaryota</taxon>
        <taxon>Fungi</taxon>
        <taxon>Dikarya</taxon>
        <taxon>Ascomycota</taxon>
        <taxon>Saccharomycotina</taxon>
        <taxon>Pichiomycetes</taxon>
        <taxon>Debaryomycetaceae</taxon>
        <taxon>Candida/Lodderomyces clade</taxon>
        <taxon>Candida</taxon>
    </lineage>
</organism>
<dbReference type="CDD" id="cd18579">
    <property type="entry name" value="ABC_6TM_ABCC_D1"/>
    <property type="match status" value="1"/>
</dbReference>
<dbReference type="EMBL" id="JAHUZD010000021">
    <property type="protein sequence ID" value="KAI3406829.2"/>
    <property type="molecule type" value="Genomic_DNA"/>
</dbReference>
<feature type="transmembrane region" description="Helical" evidence="10">
    <location>
        <begin position="140"/>
        <end position="159"/>
    </location>
</feature>
<reference evidence="13" key="1">
    <citation type="journal article" date="2022" name="DNA Res.">
        <title>Genome analysis of five recently described species of the CUG-Ser clade uncovers Candida theae as a new hybrid lineage with pathogenic potential in the Candida parapsilosis species complex.</title>
        <authorList>
            <person name="Mixao V."/>
            <person name="Del Olmo V."/>
            <person name="Hegedusova E."/>
            <person name="Saus E."/>
            <person name="Pryszcz L."/>
            <person name="Cillingova A."/>
            <person name="Nosek J."/>
            <person name="Gabaldon T."/>
        </authorList>
    </citation>
    <scope>NUCLEOTIDE SEQUENCE</scope>
    <source>
        <strain evidence="13">CBS 10844</strain>
    </source>
</reference>
<feature type="compositionally biased region" description="Acidic residues" evidence="9">
    <location>
        <begin position="953"/>
        <end position="963"/>
    </location>
</feature>
<comment type="caution">
    <text evidence="13">The sequence shown here is derived from an EMBL/GenBank/DDBJ whole genome shotgun (WGS) entry which is preliminary data.</text>
</comment>
<keyword evidence="7 10" id="KW-1133">Transmembrane helix</keyword>
<dbReference type="InterPro" id="IPR003439">
    <property type="entry name" value="ABC_transporter-like_ATP-bd"/>
</dbReference>
<feature type="domain" description="ABC transporter" evidence="11">
    <location>
        <begin position="1381"/>
        <end position="1638"/>
    </location>
</feature>